<dbReference type="Proteomes" id="UP000683000">
    <property type="component" value="Unassembled WGS sequence"/>
</dbReference>
<evidence type="ECO:0000313" key="1">
    <source>
        <dbReference type="EMBL" id="KAG6371989.1"/>
    </source>
</evidence>
<organism evidence="1 2">
    <name type="scientific">Boletus reticuloceps</name>
    <dbReference type="NCBI Taxonomy" id="495285"/>
    <lineage>
        <taxon>Eukaryota</taxon>
        <taxon>Fungi</taxon>
        <taxon>Dikarya</taxon>
        <taxon>Basidiomycota</taxon>
        <taxon>Agaricomycotina</taxon>
        <taxon>Agaricomycetes</taxon>
        <taxon>Agaricomycetidae</taxon>
        <taxon>Boletales</taxon>
        <taxon>Boletineae</taxon>
        <taxon>Boletaceae</taxon>
        <taxon>Boletoideae</taxon>
        <taxon>Boletus</taxon>
    </lineage>
</organism>
<comment type="caution">
    <text evidence="1">The sequence shown here is derived from an EMBL/GenBank/DDBJ whole genome shotgun (WGS) entry which is preliminary data.</text>
</comment>
<proteinExistence type="predicted"/>
<sequence length="946" mass="107297">MRMMTFALATHIQSVPVREWQVIPIDELIKRHGQEMYNSPNVNEREQVHIQAYPLLKESGQEKNVYNQEGVRIPRRHAIVDEDTTMNGMLFHLRTIHQLFRRDDEDIVEDSNGDEPLTPHYLYPMAGLKTISHFQALGLMTLFTTQLQRLNTNIRDLYHDGDEDEIEADLLTGYRPLIKAVASQGYNMLSHQVRTAGRYHDVQRGLITAALGGTYPSTVSNSNLAKEFHRECSNSLPFDSYHEKITGAYLDTSTRVENIYRISLRRIPEHFRNGRSIFNDIISPLTDIWSNGQVLEELKRHLVIFRPKMLPSVFEWTTFGLTSALHIIWDKYKNRPAEEAGISPYWVELTAALERSLNYMHTGNAKVLTRGLIDPVWLSLSLVNDGLPCLSPVISLPRTSLSQLDIRFVDWPVRKGEPMVASKKSHMFNYGLDHFQGYHGSFLIKHALLNVPEEFHASLPVTSRLILFAFHKAFKIYITDIVVMVGNVVGDELNVSLCDDDPVIQAQAKERRTALALWKKQDHPLAYANNAHRQLIRTIHANNNNLGQGLPAAAMGQKSLTWFADQIIQSAMQKDSHVLPPFWKHGRALSIFKVVINEAQRLLGSTLDDPATRSSICSFLSKAALLLKVSNIPWSPNPTGIAGRPMTIVTHSVWINLGQSMGADSVAQRDHQSDDIDRATQNAIMNNTQAEWSLLSISLQDIHTIWNKQTLPEEWTHLDSMTWPNTADGAYVQQTYNWVRDNYDGSIPLHKLALVMSIIFSKVLPNVCHNIVTPSHLQSADSTNFVRSVPWVPTMSGCRKGMKQPRPFIMMMTTYIVALYEPESPFRLYMSAHKDSLGAAWMRKHNVKAITPFDLVRLGLACSVGTGIFSSPKYHASWNLLKPFEIDCMYRQMAESFNSLPYGPFTFVYSVIGLDMARTIAKRGEIVERVLNKRPIEMHGTGESSK</sequence>
<dbReference type="EMBL" id="JAGFBS010000031">
    <property type="protein sequence ID" value="KAG6371989.1"/>
    <property type="molecule type" value="Genomic_DNA"/>
</dbReference>
<reference evidence="1" key="1">
    <citation type="submission" date="2021-03" db="EMBL/GenBank/DDBJ databases">
        <title>Evolutionary innovations through gain and loss of genes in the ectomycorrhizal Boletales.</title>
        <authorList>
            <person name="Wu G."/>
            <person name="Miyauchi S."/>
            <person name="Morin E."/>
            <person name="Yang Z.-L."/>
            <person name="Xu J."/>
            <person name="Martin F.M."/>
        </authorList>
    </citation>
    <scope>NUCLEOTIDE SEQUENCE</scope>
    <source>
        <strain evidence="1">BR01</strain>
    </source>
</reference>
<name>A0A8I2YH32_9AGAM</name>
<accession>A0A8I2YH32</accession>
<protein>
    <submittedName>
        <fullName evidence="1">Uncharacterized protein</fullName>
    </submittedName>
</protein>
<dbReference type="AlphaFoldDB" id="A0A8I2YH32"/>
<gene>
    <name evidence="1" type="ORF">JVT61DRAFT_9007</name>
</gene>
<keyword evidence="2" id="KW-1185">Reference proteome</keyword>
<dbReference type="OrthoDB" id="2736611at2759"/>
<evidence type="ECO:0000313" key="2">
    <source>
        <dbReference type="Proteomes" id="UP000683000"/>
    </source>
</evidence>